<dbReference type="AlphaFoldDB" id="A0A9N9NB90"/>
<dbReference type="EMBL" id="CAJVPY010010482">
    <property type="protein sequence ID" value="CAG8719234.1"/>
    <property type="molecule type" value="Genomic_DNA"/>
</dbReference>
<evidence type="ECO:0000313" key="2">
    <source>
        <dbReference type="Proteomes" id="UP000789405"/>
    </source>
</evidence>
<comment type="caution">
    <text evidence="1">The sequence shown here is derived from an EMBL/GenBank/DDBJ whole genome shotgun (WGS) entry which is preliminary data.</text>
</comment>
<gene>
    <name evidence="1" type="ORF">DERYTH_LOCUS14186</name>
</gene>
<sequence length="300" mass="34172">MSSRRPEEIKKRNGVPNYTKFVEDLFPNESAFPVKEDHLKKYLIYLIRKVKADNLQASSLKQYISNIRAYNRSLKFGWTFDIITKEALDSLERVCNNSVSPNLGNSQSEQSDSSVINFTDSSTDIDDYNINNVHESATPNDARPYLPPEINAPEIIPLPTGIDFYTQPQSEQYNTPVNIPYNLSSLDAQSFSLPNISTNLSNISLNQLPNPTHIESVKQIVDVLGPISNAHRKMMYIVYNLLYAQTSILPDTSANPQNIFSNNLSNSHIDEQELARQMVDVWEQISEAHEKIYNIFNLQR</sequence>
<dbReference type="Proteomes" id="UP000789405">
    <property type="component" value="Unassembled WGS sequence"/>
</dbReference>
<proteinExistence type="predicted"/>
<evidence type="ECO:0000313" key="1">
    <source>
        <dbReference type="EMBL" id="CAG8719234.1"/>
    </source>
</evidence>
<protein>
    <submittedName>
        <fullName evidence="1">10739_t:CDS:1</fullName>
    </submittedName>
</protein>
<accession>A0A9N9NB90</accession>
<dbReference type="OrthoDB" id="2394409at2759"/>
<name>A0A9N9NB90_9GLOM</name>
<reference evidence="1" key="1">
    <citation type="submission" date="2021-06" db="EMBL/GenBank/DDBJ databases">
        <authorList>
            <person name="Kallberg Y."/>
            <person name="Tangrot J."/>
            <person name="Rosling A."/>
        </authorList>
    </citation>
    <scope>NUCLEOTIDE SEQUENCE</scope>
    <source>
        <strain evidence="1">MA453B</strain>
    </source>
</reference>
<keyword evidence="2" id="KW-1185">Reference proteome</keyword>
<organism evidence="1 2">
    <name type="scientific">Dentiscutata erythropus</name>
    <dbReference type="NCBI Taxonomy" id="1348616"/>
    <lineage>
        <taxon>Eukaryota</taxon>
        <taxon>Fungi</taxon>
        <taxon>Fungi incertae sedis</taxon>
        <taxon>Mucoromycota</taxon>
        <taxon>Glomeromycotina</taxon>
        <taxon>Glomeromycetes</taxon>
        <taxon>Diversisporales</taxon>
        <taxon>Gigasporaceae</taxon>
        <taxon>Dentiscutata</taxon>
    </lineage>
</organism>